<dbReference type="Proteomes" id="UP001497382">
    <property type="component" value="Unassembled WGS sequence"/>
</dbReference>
<dbReference type="AlphaFoldDB" id="A0AAV1ZXE1"/>
<feature type="transmembrane region" description="Helical" evidence="1">
    <location>
        <begin position="12"/>
        <end position="30"/>
    </location>
</feature>
<proteinExistence type="predicted"/>
<keyword evidence="1" id="KW-0472">Membrane</keyword>
<accession>A0AAV1ZXE1</accession>
<keyword evidence="3" id="KW-1185">Reference proteome</keyword>
<gene>
    <name evidence="2" type="ORF">LARSCL_LOCUS8449</name>
</gene>
<reference evidence="2 3" key="1">
    <citation type="submission" date="2024-04" db="EMBL/GenBank/DDBJ databases">
        <authorList>
            <person name="Rising A."/>
            <person name="Reimegard J."/>
            <person name="Sonavane S."/>
            <person name="Akerstrom W."/>
            <person name="Nylinder S."/>
            <person name="Hedman E."/>
            <person name="Kallberg Y."/>
        </authorList>
    </citation>
    <scope>NUCLEOTIDE SEQUENCE [LARGE SCALE GENOMIC DNA]</scope>
</reference>
<organism evidence="2 3">
    <name type="scientific">Larinioides sclopetarius</name>
    <dbReference type="NCBI Taxonomy" id="280406"/>
    <lineage>
        <taxon>Eukaryota</taxon>
        <taxon>Metazoa</taxon>
        <taxon>Ecdysozoa</taxon>
        <taxon>Arthropoda</taxon>
        <taxon>Chelicerata</taxon>
        <taxon>Arachnida</taxon>
        <taxon>Araneae</taxon>
        <taxon>Araneomorphae</taxon>
        <taxon>Entelegynae</taxon>
        <taxon>Araneoidea</taxon>
        <taxon>Araneidae</taxon>
        <taxon>Larinioides</taxon>
    </lineage>
</organism>
<keyword evidence="1" id="KW-0812">Transmembrane</keyword>
<name>A0AAV1ZXE1_9ARAC</name>
<evidence type="ECO:0000256" key="1">
    <source>
        <dbReference type="SAM" id="Phobius"/>
    </source>
</evidence>
<dbReference type="EMBL" id="CAXIEN010000090">
    <property type="protein sequence ID" value="CAL1276074.1"/>
    <property type="molecule type" value="Genomic_DNA"/>
</dbReference>
<comment type="caution">
    <text evidence="2">The sequence shown here is derived from an EMBL/GenBank/DDBJ whole genome shotgun (WGS) entry which is preliminary data.</text>
</comment>
<protein>
    <submittedName>
        <fullName evidence="2">Uncharacterized protein</fullName>
    </submittedName>
</protein>
<evidence type="ECO:0000313" key="2">
    <source>
        <dbReference type="EMBL" id="CAL1276074.1"/>
    </source>
</evidence>
<keyword evidence="1" id="KW-1133">Transmembrane helix</keyword>
<evidence type="ECO:0000313" key="3">
    <source>
        <dbReference type="Proteomes" id="UP001497382"/>
    </source>
</evidence>
<sequence>METVFLKNPLLLIFLSIVGICFCVLLNQYMSKEE</sequence>